<proteinExistence type="predicted"/>
<name>A0AA37UJV5_9PEZI</name>
<feature type="domain" description="DUF6546" evidence="1">
    <location>
        <begin position="8"/>
        <end position="140"/>
    </location>
</feature>
<dbReference type="AlphaFoldDB" id="A0AA37UJV5"/>
<organism evidence="2 3">
    <name type="scientific">Colletotrichum spaethianum</name>
    <dbReference type="NCBI Taxonomy" id="700344"/>
    <lineage>
        <taxon>Eukaryota</taxon>
        <taxon>Fungi</taxon>
        <taxon>Dikarya</taxon>
        <taxon>Ascomycota</taxon>
        <taxon>Pezizomycotina</taxon>
        <taxon>Sordariomycetes</taxon>
        <taxon>Hypocreomycetidae</taxon>
        <taxon>Glomerellales</taxon>
        <taxon>Glomerellaceae</taxon>
        <taxon>Colletotrichum</taxon>
        <taxon>Colletotrichum spaethianum species complex</taxon>
    </lineage>
</organism>
<evidence type="ECO:0000259" key="1">
    <source>
        <dbReference type="Pfam" id="PF20183"/>
    </source>
</evidence>
<protein>
    <recommendedName>
        <fullName evidence="1">DUF6546 domain-containing protein</fullName>
    </recommendedName>
</protein>
<comment type="caution">
    <text evidence="2">The sequence shown here is derived from an EMBL/GenBank/DDBJ whole genome shotgun (WGS) entry which is preliminary data.</text>
</comment>
<dbReference type="GeneID" id="73329884"/>
<gene>
    <name evidence="2" type="ORF">ColSpa_09082</name>
</gene>
<evidence type="ECO:0000313" key="3">
    <source>
        <dbReference type="Proteomes" id="UP001055115"/>
    </source>
</evidence>
<dbReference type="EMBL" id="BQXU01000026">
    <property type="protein sequence ID" value="GKT48901.1"/>
    <property type="molecule type" value="Genomic_DNA"/>
</dbReference>
<dbReference type="Pfam" id="PF20183">
    <property type="entry name" value="DUF6546"/>
    <property type="match status" value="1"/>
</dbReference>
<dbReference type="Proteomes" id="UP001055115">
    <property type="component" value="Unassembled WGS sequence"/>
</dbReference>
<sequence>MVQLTDKRSWKWENLTCLALTSRVLTDDADVADINEMLQDAAAAALKMPKLETMELWNGRKGMAMLFRYQKARDGQSAIITMRRTFELALGSSVTQAWDEVASRHRHGRVIVQSSSIDPGTIRCHGDAICQLELSTEVIRPVSLRQILDEHERRAGPTNWTRSRIRSIPP</sequence>
<evidence type="ECO:0000313" key="2">
    <source>
        <dbReference type="EMBL" id="GKT48901.1"/>
    </source>
</evidence>
<dbReference type="InterPro" id="IPR046676">
    <property type="entry name" value="DUF6546"/>
</dbReference>
<accession>A0AA37UJV5</accession>
<keyword evidence="3" id="KW-1185">Reference proteome</keyword>
<dbReference type="RefSeq" id="XP_049131251.1">
    <property type="nucleotide sequence ID" value="XM_049275294.1"/>
</dbReference>
<reference evidence="2 3" key="1">
    <citation type="submission" date="2022-03" db="EMBL/GenBank/DDBJ databases">
        <title>Genome data of Colletotrichum spp.</title>
        <authorList>
            <person name="Utami Y.D."/>
            <person name="Hiruma K."/>
        </authorList>
    </citation>
    <scope>NUCLEOTIDE SEQUENCE [LARGE SCALE GENOMIC DNA]</scope>
    <source>
        <strain evidence="2 3">MAFF 239500</strain>
    </source>
</reference>